<evidence type="ECO:0000313" key="7">
    <source>
        <dbReference type="Proteomes" id="UP001200430"/>
    </source>
</evidence>
<dbReference type="HAMAP" id="MF_00787">
    <property type="entry name" value="CbiD"/>
    <property type="match status" value="1"/>
</dbReference>
<dbReference type="Gene3D" id="3.30.2110.10">
    <property type="entry name" value="CbiD-like"/>
    <property type="match status" value="1"/>
</dbReference>
<comment type="similarity">
    <text evidence="5">Belongs to the CbiD family.</text>
</comment>
<comment type="function">
    <text evidence="5">Catalyzes the methylation of C-1 in cobalt-precorrin-5B to form cobalt-precorrin-6A.</text>
</comment>
<gene>
    <name evidence="5 6" type="primary">cbiD</name>
    <name evidence="6" type="ORF">L2W38_00285</name>
</gene>
<evidence type="ECO:0000256" key="1">
    <source>
        <dbReference type="ARBA" id="ARBA00022573"/>
    </source>
</evidence>
<comment type="catalytic activity">
    <reaction evidence="5">
        <text>Co-precorrin-5B + S-adenosyl-L-methionine = Co-precorrin-6A + S-adenosyl-L-homocysteine</text>
        <dbReference type="Rhea" id="RHEA:26285"/>
        <dbReference type="ChEBI" id="CHEBI:57856"/>
        <dbReference type="ChEBI" id="CHEBI:59789"/>
        <dbReference type="ChEBI" id="CHEBI:60063"/>
        <dbReference type="ChEBI" id="CHEBI:60064"/>
        <dbReference type="EC" id="2.1.1.195"/>
    </reaction>
</comment>
<name>A0ABS9EM63_9BACT</name>
<dbReference type="GO" id="GO:0008168">
    <property type="term" value="F:methyltransferase activity"/>
    <property type="evidence" value="ECO:0007669"/>
    <property type="project" value="UniProtKB-KW"/>
</dbReference>
<keyword evidence="3 5" id="KW-0808">Transferase</keyword>
<dbReference type="RefSeq" id="WP_236097588.1">
    <property type="nucleotide sequence ID" value="NZ_JAKGUD010000001.1"/>
</dbReference>
<dbReference type="EC" id="2.1.1.195" evidence="5"/>
<evidence type="ECO:0000256" key="5">
    <source>
        <dbReference type="HAMAP-Rule" id="MF_00787"/>
    </source>
</evidence>
<dbReference type="InterPro" id="IPR002748">
    <property type="entry name" value="CbiD"/>
</dbReference>
<dbReference type="PIRSF" id="PIRSF026782">
    <property type="entry name" value="CbiD"/>
    <property type="match status" value="1"/>
</dbReference>
<evidence type="ECO:0000256" key="4">
    <source>
        <dbReference type="ARBA" id="ARBA00022691"/>
    </source>
</evidence>
<keyword evidence="1 5" id="KW-0169">Cobalamin biosynthesis</keyword>
<dbReference type="Proteomes" id="UP001200430">
    <property type="component" value="Unassembled WGS sequence"/>
</dbReference>
<evidence type="ECO:0000256" key="3">
    <source>
        <dbReference type="ARBA" id="ARBA00022679"/>
    </source>
</evidence>
<dbReference type="EMBL" id="JAKGUD010000001">
    <property type="protein sequence ID" value="MCF4141257.1"/>
    <property type="molecule type" value="Genomic_DNA"/>
</dbReference>
<dbReference type="SUPFAM" id="SSF111342">
    <property type="entry name" value="CbiD-like"/>
    <property type="match status" value="1"/>
</dbReference>
<organism evidence="6 7">
    <name type="scientific">Dethiosulfovibrio marinus</name>
    <dbReference type="NCBI Taxonomy" id="133532"/>
    <lineage>
        <taxon>Bacteria</taxon>
        <taxon>Thermotogati</taxon>
        <taxon>Synergistota</taxon>
        <taxon>Synergistia</taxon>
        <taxon>Synergistales</taxon>
        <taxon>Dethiosulfovibrionaceae</taxon>
        <taxon>Dethiosulfovibrio</taxon>
    </lineage>
</organism>
<accession>A0ABS9EM63</accession>
<dbReference type="InterPro" id="IPR036074">
    <property type="entry name" value="CbiD_sf"/>
</dbReference>
<dbReference type="PANTHER" id="PTHR35863">
    <property type="entry name" value="COBALT-PRECORRIN-5B C(1)-METHYLTRANSFERASE"/>
    <property type="match status" value="1"/>
</dbReference>
<keyword evidence="2 5" id="KW-0489">Methyltransferase</keyword>
<keyword evidence="7" id="KW-1185">Reference proteome</keyword>
<dbReference type="PANTHER" id="PTHR35863:SF1">
    <property type="entry name" value="COBALT-PRECORRIN-5B C(1)-METHYLTRANSFERASE"/>
    <property type="match status" value="1"/>
</dbReference>
<protein>
    <recommendedName>
        <fullName evidence="5">Cobalt-precorrin-5B C(1)-methyltransferase</fullName>
        <ecNumber evidence="5">2.1.1.195</ecNumber>
    </recommendedName>
    <alternativeName>
        <fullName evidence="5">Cobalt-precorrin-6A synthase</fullName>
    </alternativeName>
</protein>
<sequence length="377" mass="40125">MTARFESLGSVGGLRRGFTSGTSVQAAAKAAAYMAVTGETTDTVTVELPNGMELEVPVEDAAIGKGWASCCVIKRSGDDPDVTDGHRFCCTVRRSDLPGVTVIGGKGVGKVTKKGLPIPPGEPAINPTPRKMILRDLSALTPDGKGLEVEVSIPDGEELAKKTWNPRLGIEGGISVIGTTGIVEPKSTAAWEASIDVYVSVAAEEVAKGPLFLPLGYIGEKLLKERFDIPAEKIVKTGDKVGYTLERCIAEGIEKTLIVGHIGKLTKLAAGIFDTNYRSGDGRLETVAAWAGASGASQSVIREILDLKLAEAAVPIIIREGLEETFSHISRRSQERLTEFLKGEMEIATALTDLEGTILSTWPEDVMEGKSWKKFTS</sequence>
<dbReference type="NCBIfam" id="TIGR00312">
    <property type="entry name" value="cbiD"/>
    <property type="match status" value="1"/>
</dbReference>
<evidence type="ECO:0000313" key="6">
    <source>
        <dbReference type="EMBL" id="MCF4141257.1"/>
    </source>
</evidence>
<comment type="caution">
    <text evidence="6">The sequence shown here is derived from an EMBL/GenBank/DDBJ whole genome shotgun (WGS) entry which is preliminary data.</text>
</comment>
<dbReference type="Pfam" id="PF01888">
    <property type="entry name" value="CbiD"/>
    <property type="match status" value="1"/>
</dbReference>
<keyword evidence="4 5" id="KW-0949">S-adenosyl-L-methionine</keyword>
<evidence type="ECO:0000256" key="2">
    <source>
        <dbReference type="ARBA" id="ARBA00022603"/>
    </source>
</evidence>
<comment type="pathway">
    <text evidence="5">Cofactor biosynthesis; adenosylcobalamin biosynthesis; cob(II)yrinate a,c-diamide from sirohydrochlorin (anaerobic route): step 6/10.</text>
</comment>
<dbReference type="GO" id="GO:0032259">
    <property type="term" value="P:methylation"/>
    <property type="evidence" value="ECO:0007669"/>
    <property type="project" value="UniProtKB-KW"/>
</dbReference>
<reference evidence="6 7" key="1">
    <citation type="submission" date="2022-01" db="EMBL/GenBank/DDBJ databases">
        <title>Dethiosulfovibrio faecalis sp. nov., a novel proteolytic, non-sulfur-reducing bacterium isolated from a marine aquaculture solid waste bioreactor.</title>
        <authorList>
            <person name="Grabowski S."/>
            <person name="Apolinario E."/>
            <person name="Schneider N."/>
            <person name="Marshall C.W."/>
            <person name="Sowers K.R."/>
        </authorList>
    </citation>
    <scope>NUCLEOTIDE SEQUENCE [LARGE SCALE GENOMIC DNA]</scope>
    <source>
        <strain evidence="6 7">DSM 12537</strain>
    </source>
</reference>
<proteinExistence type="inferred from homology"/>